<feature type="transmembrane region" description="Helical" evidence="5">
    <location>
        <begin position="245"/>
        <end position="267"/>
    </location>
</feature>
<evidence type="ECO:0000256" key="3">
    <source>
        <dbReference type="ARBA" id="ARBA00022989"/>
    </source>
</evidence>
<name>A0AAV2QE70_MEGNR</name>
<feature type="transmembrane region" description="Helical" evidence="5">
    <location>
        <begin position="157"/>
        <end position="179"/>
    </location>
</feature>
<dbReference type="Pfam" id="PF00083">
    <property type="entry name" value="Sugar_tr"/>
    <property type="match status" value="1"/>
</dbReference>
<evidence type="ECO:0000256" key="2">
    <source>
        <dbReference type="ARBA" id="ARBA00022692"/>
    </source>
</evidence>
<dbReference type="SUPFAM" id="SSF103473">
    <property type="entry name" value="MFS general substrate transporter"/>
    <property type="match status" value="1"/>
</dbReference>
<accession>A0AAV2QE70</accession>
<keyword evidence="2 5" id="KW-0812">Transmembrane</keyword>
<evidence type="ECO:0000313" key="8">
    <source>
        <dbReference type="Proteomes" id="UP001497623"/>
    </source>
</evidence>
<feature type="transmembrane region" description="Helical" evidence="5">
    <location>
        <begin position="493"/>
        <end position="512"/>
    </location>
</feature>
<comment type="caution">
    <text evidence="7">The sequence shown here is derived from an EMBL/GenBank/DDBJ whole genome shotgun (WGS) entry which is preliminary data.</text>
</comment>
<keyword evidence="3 5" id="KW-1133">Transmembrane helix</keyword>
<protein>
    <recommendedName>
        <fullName evidence="6">Major facilitator superfamily (MFS) profile domain-containing protein</fullName>
    </recommendedName>
</protein>
<evidence type="ECO:0000256" key="5">
    <source>
        <dbReference type="SAM" id="Phobius"/>
    </source>
</evidence>
<dbReference type="AlphaFoldDB" id="A0AAV2QE70"/>
<keyword evidence="8" id="KW-1185">Reference proteome</keyword>
<feature type="transmembrane region" description="Helical" evidence="5">
    <location>
        <begin position="373"/>
        <end position="392"/>
    </location>
</feature>
<organism evidence="7 8">
    <name type="scientific">Meganyctiphanes norvegica</name>
    <name type="common">Northern krill</name>
    <name type="synonym">Thysanopoda norvegica</name>
    <dbReference type="NCBI Taxonomy" id="48144"/>
    <lineage>
        <taxon>Eukaryota</taxon>
        <taxon>Metazoa</taxon>
        <taxon>Ecdysozoa</taxon>
        <taxon>Arthropoda</taxon>
        <taxon>Crustacea</taxon>
        <taxon>Multicrustacea</taxon>
        <taxon>Malacostraca</taxon>
        <taxon>Eumalacostraca</taxon>
        <taxon>Eucarida</taxon>
        <taxon>Euphausiacea</taxon>
        <taxon>Euphausiidae</taxon>
        <taxon>Meganyctiphanes</taxon>
    </lineage>
</organism>
<dbReference type="InterPro" id="IPR036259">
    <property type="entry name" value="MFS_trans_sf"/>
</dbReference>
<dbReference type="Gene3D" id="1.20.1250.20">
    <property type="entry name" value="MFS general substrate transporter like domains"/>
    <property type="match status" value="1"/>
</dbReference>
<evidence type="ECO:0000259" key="6">
    <source>
        <dbReference type="PROSITE" id="PS50850"/>
    </source>
</evidence>
<feature type="transmembrane region" description="Helical" evidence="5">
    <location>
        <begin position="186"/>
        <end position="205"/>
    </location>
</feature>
<feature type="transmembrane region" description="Helical" evidence="5">
    <location>
        <begin position="404"/>
        <end position="423"/>
    </location>
</feature>
<evidence type="ECO:0000313" key="7">
    <source>
        <dbReference type="EMBL" id="CAL4079646.1"/>
    </source>
</evidence>
<dbReference type="GO" id="GO:0016020">
    <property type="term" value="C:membrane"/>
    <property type="evidence" value="ECO:0007669"/>
    <property type="project" value="UniProtKB-SubCell"/>
</dbReference>
<evidence type="ECO:0000256" key="1">
    <source>
        <dbReference type="ARBA" id="ARBA00004141"/>
    </source>
</evidence>
<feature type="transmembrane region" description="Helical" evidence="5">
    <location>
        <begin position="435"/>
        <end position="452"/>
    </location>
</feature>
<feature type="transmembrane region" description="Helical" evidence="5">
    <location>
        <begin position="211"/>
        <end position="233"/>
    </location>
</feature>
<keyword evidence="4 5" id="KW-0472">Membrane</keyword>
<evidence type="ECO:0000256" key="4">
    <source>
        <dbReference type="ARBA" id="ARBA00023136"/>
    </source>
</evidence>
<dbReference type="InterPro" id="IPR005828">
    <property type="entry name" value="MFS_sugar_transport-like"/>
</dbReference>
<dbReference type="PROSITE" id="PS50850">
    <property type="entry name" value="MFS"/>
    <property type="match status" value="1"/>
</dbReference>
<dbReference type="GO" id="GO:0022857">
    <property type="term" value="F:transmembrane transporter activity"/>
    <property type="evidence" value="ECO:0007669"/>
    <property type="project" value="InterPro"/>
</dbReference>
<feature type="transmembrane region" description="Helical" evidence="5">
    <location>
        <begin position="518"/>
        <end position="541"/>
    </location>
</feature>
<feature type="domain" description="Major facilitator superfamily (MFS) profile" evidence="6">
    <location>
        <begin position="110"/>
        <end position="545"/>
    </location>
</feature>
<feature type="transmembrane region" description="Helical" evidence="5">
    <location>
        <begin position="458"/>
        <end position="481"/>
    </location>
</feature>
<reference evidence="7 8" key="1">
    <citation type="submission" date="2024-05" db="EMBL/GenBank/DDBJ databases">
        <authorList>
            <person name="Wallberg A."/>
        </authorList>
    </citation>
    <scope>NUCLEOTIDE SEQUENCE [LARGE SCALE GENOMIC DNA]</scope>
</reference>
<comment type="subcellular location">
    <subcellularLocation>
        <location evidence="1">Membrane</location>
        <topology evidence="1">Multi-pass membrane protein</topology>
    </subcellularLocation>
</comment>
<feature type="transmembrane region" description="Helical" evidence="5">
    <location>
        <begin position="273"/>
        <end position="292"/>
    </location>
</feature>
<dbReference type="PANTHER" id="PTHR24064">
    <property type="entry name" value="SOLUTE CARRIER FAMILY 22 MEMBER"/>
    <property type="match status" value="1"/>
</dbReference>
<dbReference type="Proteomes" id="UP001497623">
    <property type="component" value="Unassembled WGS sequence"/>
</dbReference>
<proteinExistence type="predicted"/>
<gene>
    <name evidence="7" type="ORF">MNOR_LOCUS11078</name>
</gene>
<dbReference type="InterPro" id="IPR020846">
    <property type="entry name" value="MFS_dom"/>
</dbReference>
<feature type="non-terminal residue" evidence="7">
    <location>
        <position position="573"/>
    </location>
</feature>
<dbReference type="EMBL" id="CAXKWB010005744">
    <property type="protein sequence ID" value="CAL4079646.1"/>
    <property type="molecule type" value="Genomic_DNA"/>
</dbReference>
<sequence>MTSINLKGEKESNDAVAEHFIVELEQKHGLQDEEDNQFDELLKKVGMGVWQIKYIVTICFIQAFAPAQMISSPFINMPLNFRCTSTDETYNFRNSSHGNIYDNKCIYDNIYLQQEELMNLIKFNESVKKICNNFEYDNTTFISTVSSEFNLVCDKEWLSHFFQMTLMIGLTLGSLFTGLGDKWGRLIILRVAVCISLAGVLMVGFSPNYYLILLGRFLIGFFFPLMNISAYTLTMESVPPNFRPVVGAIVVIPYYISVMTIGGLSSLIRKWRIFHFIISIHIFLLGVIVFVIDESPMWLAQQGRTDEAVKGMRNAAKLNRRKIPAKKHMLKYMGHRRISIFGSTVLTKDLNKTIFESIKDTLNTFFGSQAMRIITITLPLVWLFTGIVVIGVPLNANNFTDNPFLYMVLMGIFELISSLLASFVIKRFGNIRTGIILHIGTGICLILILFLGEGLLMVKWALVMVSRVLTGVNFVIVYLMGSQLFPTIARTNGYGLCVFSMYFGFIFAAYINDAIAANVWWLFNSLCGICSFLSAGLLLLLPETQGQPLCDTVQDVNDRSQRTPKNCHILCKI</sequence>